<name>A0A9R1UI77_LACSA</name>
<dbReference type="EMBL" id="NBSK02000009">
    <property type="protein sequence ID" value="KAJ0187421.1"/>
    <property type="molecule type" value="Genomic_DNA"/>
</dbReference>
<evidence type="ECO:0000313" key="3">
    <source>
        <dbReference type="Proteomes" id="UP000235145"/>
    </source>
</evidence>
<proteinExistence type="predicted"/>
<sequence>MCRIEDRFGHDWDRFCTAFRDEFLNILCEENDVDDVVDDPQGQCQNNAQTQIHNQQSDSEYVQSSDGEETDDDFEYSTHNPKVKWNVMKPMFGEKYESLHQLKLCLTNYAISKGYQIRFKKCDIVRLVAICRSAHSWFGSLFDSNTFS</sequence>
<evidence type="ECO:0000256" key="1">
    <source>
        <dbReference type="SAM" id="MobiDB-lite"/>
    </source>
</evidence>
<organism evidence="2 3">
    <name type="scientific">Lactuca sativa</name>
    <name type="common">Garden lettuce</name>
    <dbReference type="NCBI Taxonomy" id="4236"/>
    <lineage>
        <taxon>Eukaryota</taxon>
        <taxon>Viridiplantae</taxon>
        <taxon>Streptophyta</taxon>
        <taxon>Embryophyta</taxon>
        <taxon>Tracheophyta</taxon>
        <taxon>Spermatophyta</taxon>
        <taxon>Magnoliopsida</taxon>
        <taxon>eudicotyledons</taxon>
        <taxon>Gunneridae</taxon>
        <taxon>Pentapetalae</taxon>
        <taxon>asterids</taxon>
        <taxon>campanulids</taxon>
        <taxon>Asterales</taxon>
        <taxon>Asteraceae</taxon>
        <taxon>Cichorioideae</taxon>
        <taxon>Cichorieae</taxon>
        <taxon>Lactucinae</taxon>
        <taxon>Lactuca</taxon>
    </lineage>
</organism>
<dbReference type="Proteomes" id="UP000235145">
    <property type="component" value="Unassembled WGS sequence"/>
</dbReference>
<evidence type="ECO:0008006" key="4">
    <source>
        <dbReference type="Google" id="ProtNLM"/>
    </source>
</evidence>
<gene>
    <name evidence="2" type="ORF">LSAT_V11C900488770</name>
</gene>
<feature type="region of interest" description="Disordered" evidence="1">
    <location>
        <begin position="38"/>
        <end position="76"/>
    </location>
</feature>
<feature type="compositionally biased region" description="Polar residues" evidence="1">
    <location>
        <begin position="42"/>
        <end position="65"/>
    </location>
</feature>
<accession>A0A9R1UI77</accession>
<keyword evidence="3" id="KW-1185">Reference proteome</keyword>
<dbReference type="AlphaFoldDB" id="A0A9R1UI77"/>
<reference evidence="2 3" key="1">
    <citation type="journal article" date="2017" name="Nat. Commun.">
        <title>Genome assembly with in vitro proximity ligation data and whole-genome triplication in lettuce.</title>
        <authorList>
            <person name="Reyes-Chin-Wo S."/>
            <person name="Wang Z."/>
            <person name="Yang X."/>
            <person name="Kozik A."/>
            <person name="Arikit S."/>
            <person name="Song C."/>
            <person name="Xia L."/>
            <person name="Froenicke L."/>
            <person name="Lavelle D.O."/>
            <person name="Truco M.J."/>
            <person name="Xia R."/>
            <person name="Zhu S."/>
            <person name="Xu C."/>
            <person name="Xu H."/>
            <person name="Xu X."/>
            <person name="Cox K."/>
            <person name="Korf I."/>
            <person name="Meyers B.C."/>
            <person name="Michelmore R.W."/>
        </authorList>
    </citation>
    <scope>NUCLEOTIDE SEQUENCE [LARGE SCALE GENOMIC DNA]</scope>
    <source>
        <strain evidence="3">cv. Salinas</strain>
        <tissue evidence="2">Seedlings</tissue>
    </source>
</reference>
<feature type="compositionally biased region" description="Acidic residues" evidence="1">
    <location>
        <begin position="66"/>
        <end position="75"/>
    </location>
</feature>
<comment type="caution">
    <text evidence="2">The sequence shown here is derived from an EMBL/GenBank/DDBJ whole genome shotgun (WGS) entry which is preliminary data.</text>
</comment>
<protein>
    <recommendedName>
        <fullName evidence="4">Transposase MuDR plant domain-containing protein</fullName>
    </recommendedName>
</protein>
<evidence type="ECO:0000313" key="2">
    <source>
        <dbReference type="EMBL" id="KAJ0187421.1"/>
    </source>
</evidence>